<organism evidence="2 3">
    <name type="scientific">Nadsonia fulvescens var. elongata DSM 6958</name>
    <dbReference type="NCBI Taxonomy" id="857566"/>
    <lineage>
        <taxon>Eukaryota</taxon>
        <taxon>Fungi</taxon>
        <taxon>Dikarya</taxon>
        <taxon>Ascomycota</taxon>
        <taxon>Saccharomycotina</taxon>
        <taxon>Dipodascomycetes</taxon>
        <taxon>Dipodascales</taxon>
        <taxon>Dipodascales incertae sedis</taxon>
        <taxon>Nadsonia</taxon>
    </lineage>
</organism>
<dbReference type="Pfam" id="PF08316">
    <property type="entry name" value="Pal1"/>
    <property type="match status" value="1"/>
</dbReference>
<dbReference type="PANTHER" id="PTHR28307:SF2">
    <property type="entry name" value="PROTEIN PAL1"/>
    <property type="match status" value="1"/>
</dbReference>
<dbReference type="OrthoDB" id="5352132at2759"/>
<dbReference type="EMBL" id="KV454406">
    <property type="protein sequence ID" value="ODQ68623.1"/>
    <property type="molecule type" value="Genomic_DNA"/>
</dbReference>
<dbReference type="GO" id="GO:0005737">
    <property type="term" value="C:cytoplasm"/>
    <property type="evidence" value="ECO:0007669"/>
    <property type="project" value="TreeGrafter"/>
</dbReference>
<feature type="compositionally biased region" description="Basic and acidic residues" evidence="1">
    <location>
        <begin position="1"/>
        <end position="10"/>
    </location>
</feature>
<name>A0A1E3PT80_9ASCO</name>
<dbReference type="AlphaFoldDB" id="A0A1E3PT80"/>
<evidence type="ECO:0000313" key="3">
    <source>
        <dbReference type="Proteomes" id="UP000095009"/>
    </source>
</evidence>
<dbReference type="InterPro" id="IPR013226">
    <property type="entry name" value="Pal1"/>
</dbReference>
<feature type="region of interest" description="Disordered" evidence="1">
    <location>
        <begin position="113"/>
        <end position="141"/>
    </location>
</feature>
<reference evidence="2 3" key="1">
    <citation type="journal article" date="2016" name="Proc. Natl. Acad. Sci. U.S.A.">
        <title>Comparative genomics of biotechnologically important yeasts.</title>
        <authorList>
            <person name="Riley R."/>
            <person name="Haridas S."/>
            <person name="Wolfe K.H."/>
            <person name="Lopes M.R."/>
            <person name="Hittinger C.T."/>
            <person name="Goeker M."/>
            <person name="Salamov A.A."/>
            <person name="Wisecaver J.H."/>
            <person name="Long T.M."/>
            <person name="Calvey C.H."/>
            <person name="Aerts A.L."/>
            <person name="Barry K.W."/>
            <person name="Choi C."/>
            <person name="Clum A."/>
            <person name="Coughlan A.Y."/>
            <person name="Deshpande S."/>
            <person name="Douglass A.P."/>
            <person name="Hanson S.J."/>
            <person name="Klenk H.-P."/>
            <person name="LaButti K.M."/>
            <person name="Lapidus A."/>
            <person name="Lindquist E.A."/>
            <person name="Lipzen A.M."/>
            <person name="Meier-Kolthoff J.P."/>
            <person name="Ohm R.A."/>
            <person name="Otillar R.P."/>
            <person name="Pangilinan J.L."/>
            <person name="Peng Y."/>
            <person name="Rokas A."/>
            <person name="Rosa C.A."/>
            <person name="Scheuner C."/>
            <person name="Sibirny A.A."/>
            <person name="Slot J.C."/>
            <person name="Stielow J.B."/>
            <person name="Sun H."/>
            <person name="Kurtzman C.P."/>
            <person name="Blackwell M."/>
            <person name="Grigoriev I.V."/>
            <person name="Jeffries T.W."/>
        </authorList>
    </citation>
    <scope>NUCLEOTIDE SEQUENCE [LARGE SCALE GENOMIC DNA]</scope>
    <source>
        <strain evidence="2 3">DSM 6958</strain>
    </source>
</reference>
<accession>A0A1E3PT80</accession>
<evidence type="ECO:0000256" key="1">
    <source>
        <dbReference type="SAM" id="MobiDB-lite"/>
    </source>
</evidence>
<feature type="compositionally biased region" description="Basic and acidic residues" evidence="1">
    <location>
        <begin position="19"/>
        <end position="31"/>
    </location>
</feature>
<dbReference type="Proteomes" id="UP000095009">
    <property type="component" value="Unassembled WGS sequence"/>
</dbReference>
<feature type="non-terminal residue" evidence="2">
    <location>
        <position position="141"/>
    </location>
</feature>
<protein>
    <submittedName>
        <fullName evidence="2">Pal1-domain-containing protein</fullName>
    </submittedName>
</protein>
<proteinExistence type="predicted"/>
<dbReference type="STRING" id="857566.A0A1E3PT80"/>
<feature type="region of interest" description="Disordered" evidence="1">
    <location>
        <begin position="1"/>
        <end position="66"/>
    </location>
</feature>
<gene>
    <name evidence="2" type="ORF">NADFUDRAFT_45126</name>
</gene>
<dbReference type="PANTHER" id="PTHR28307">
    <property type="entry name" value="PROTEIN PAL1"/>
    <property type="match status" value="1"/>
</dbReference>
<sequence>MSDPFRETPKKSRSSRHSKPGEPLDQIDRLDGSGQFGSATFHHDGPFDAVRPHRNRSNSAIKPAPLDAFPIDGANNQLLSVMSAHNTANITSDNDPTRILLTNADNEAFNDFNQAADPEKSSPKVTYTSIKTSPGTNPYSI</sequence>
<evidence type="ECO:0000313" key="2">
    <source>
        <dbReference type="EMBL" id="ODQ68623.1"/>
    </source>
</evidence>
<feature type="compositionally biased region" description="Polar residues" evidence="1">
    <location>
        <begin position="123"/>
        <end position="141"/>
    </location>
</feature>
<keyword evidence="3" id="KW-1185">Reference proteome</keyword>